<proteinExistence type="predicted"/>
<organism evidence="2 3">
    <name type="scientific">Chrysophaeum taylorii</name>
    <dbReference type="NCBI Taxonomy" id="2483200"/>
    <lineage>
        <taxon>Eukaryota</taxon>
        <taxon>Sar</taxon>
        <taxon>Stramenopiles</taxon>
        <taxon>Ochrophyta</taxon>
        <taxon>Pelagophyceae</taxon>
        <taxon>Pelagomonadales</taxon>
        <taxon>Pelagomonadaceae</taxon>
        <taxon>Chrysophaeum</taxon>
    </lineage>
</organism>
<sequence>AALEFEEAFIDTCAGRTAVLAGSTKHVTVATKEAKTTALIIFFSLTYHRVPTSEEEAKRNKRKRSEAAEHIATKIQALAWVAAGGFVMYQTDLPNVMMRDPNVNRVWFNIAAACFAMNCVLCFYLAVWLPYVQRIHIEWSVYCPRVIPTMTIVGVMCSFSFDPASYLPSESSGVECLVFFFCCRLIRGLWPVWGLLTPLILALTFMACIMSLHFIPWPL</sequence>
<feature type="transmembrane region" description="Helical" evidence="1">
    <location>
        <begin position="193"/>
        <end position="215"/>
    </location>
</feature>
<reference evidence="2" key="1">
    <citation type="submission" date="2023-01" db="EMBL/GenBank/DDBJ databases">
        <title>Metagenome sequencing of chrysophaentin producing Chrysophaeum taylorii.</title>
        <authorList>
            <person name="Davison J."/>
            <person name="Bewley C."/>
        </authorList>
    </citation>
    <scope>NUCLEOTIDE SEQUENCE</scope>
    <source>
        <strain evidence="2">NIES-1699</strain>
    </source>
</reference>
<dbReference type="AlphaFoldDB" id="A0AAD7UH81"/>
<dbReference type="Pfam" id="PF20479">
    <property type="entry name" value="TMEM128"/>
    <property type="match status" value="2"/>
</dbReference>
<name>A0AAD7UH81_9STRA</name>
<keyword evidence="1" id="KW-0472">Membrane</keyword>
<gene>
    <name evidence="2" type="ORF">CTAYLR_010319</name>
</gene>
<evidence type="ECO:0000313" key="2">
    <source>
        <dbReference type="EMBL" id="KAJ8606276.1"/>
    </source>
</evidence>
<keyword evidence="1" id="KW-1133">Transmembrane helix</keyword>
<dbReference type="PANTHER" id="PTHR31134:SF1">
    <property type="entry name" value="TRANSMEMBRANE PROTEIN 128"/>
    <property type="match status" value="1"/>
</dbReference>
<keyword evidence="1" id="KW-0812">Transmembrane</keyword>
<dbReference type="InterPro" id="IPR033579">
    <property type="entry name" value="TMEM128"/>
</dbReference>
<evidence type="ECO:0000256" key="1">
    <source>
        <dbReference type="SAM" id="Phobius"/>
    </source>
</evidence>
<feature type="non-terminal residue" evidence="2">
    <location>
        <position position="1"/>
    </location>
</feature>
<evidence type="ECO:0008006" key="4">
    <source>
        <dbReference type="Google" id="ProtNLM"/>
    </source>
</evidence>
<evidence type="ECO:0000313" key="3">
    <source>
        <dbReference type="Proteomes" id="UP001230188"/>
    </source>
</evidence>
<dbReference type="PANTHER" id="PTHR31134">
    <property type="entry name" value="TRANSMEMBRANE PROTEIN 128"/>
    <property type="match status" value="1"/>
</dbReference>
<protein>
    <recommendedName>
        <fullName evidence="4">Transmembrane protein</fullName>
    </recommendedName>
</protein>
<keyword evidence="3" id="KW-1185">Reference proteome</keyword>
<accession>A0AAD7UH81</accession>
<feature type="transmembrane region" description="Helical" evidence="1">
    <location>
        <begin position="106"/>
        <end position="129"/>
    </location>
</feature>
<comment type="caution">
    <text evidence="2">The sequence shown here is derived from an EMBL/GenBank/DDBJ whole genome shotgun (WGS) entry which is preliminary data.</text>
</comment>
<dbReference type="Proteomes" id="UP001230188">
    <property type="component" value="Unassembled WGS sequence"/>
</dbReference>
<dbReference type="EMBL" id="JAQMWT010000283">
    <property type="protein sequence ID" value="KAJ8606276.1"/>
    <property type="molecule type" value="Genomic_DNA"/>
</dbReference>